<sequence>MIPDFAKAEDARAWLAGVLEGFSCQTGTLHKADGEWLDLVVQVGVPDFLLPKIERIPFGKGIAGVAAERREPVELCNLQQDLGGVARPDARETKVSGSLAVPVISPDGSVVLGTLGVGMQDPHDFTDEEKARLSGIASDIGKTWSGC</sequence>
<organism evidence="2 3">
    <name type="scientific">Luteolibacter flavescens</name>
    <dbReference type="NCBI Taxonomy" id="1859460"/>
    <lineage>
        <taxon>Bacteria</taxon>
        <taxon>Pseudomonadati</taxon>
        <taxon>Verrucomicrobiota</taxon>
        <taxon>Verrucomicrobiia</taxon>
        <taxon>Verrucomicrobiales</taxon>
        <taxon>Verrucomicrobiaceae</taxon>
        <taxon>Luteolibacter</taxon>
    </lineage>
</organism>
<name>A0ABT3FKY9_9BACT</name>
<keyword evidence="3" id="KW-1185">Reference proteome</keyword>
<evidence type="ECO:0000259" key="1">
    <source>
        <dbReference type="Pfam" id="PF13185"/>
    </source>
</evidence>
<dbReference type="Pfam" id="PF13185">
    <property type="entry name" value="GAF_2"/>
    <property type="match status" value="1"/>
</dbReference>
<evidence type="ECO:0000313" key="2">
    <source>
        <dbReference type="EMBL" id="MCW1884237.1"/>
    </source>
</evidence>
<comment type="caution">
    <text evidence="2">The sequence shown here is derived from an EMBL/GenBank/DDBJ whole genome shotgun (WGS) entry which is preliminary data.</text>
</comment>
<proteinExistence type="predicted"/>
<dbReference type="EMBL" id="JAPDDS010000003">
    <property type="protein sequence ID" value="MCW1884237.1"/>
    <property type="molecule type" value="Genomic_DNA"/>
</dbReference>
<accession>A0ABT3FKY9</accession>
<dbReference type="RefSeq" id="WP_264500198.1">
    <property type="nucleotide sequence ID" value="NZ_JAPDDS010000003.1"/>
</dbReference>
<dbReference type="Proteomes" id="UP001207930">
    <property type="component" value="Unassembled WGS sequence"/>
</dbReference>
<dbReference type="SUPFAM" id="SSF55781">
    <property type="entry name" value="GAF domain-like"/>
    <property type="match status" value="1"/>
</dbReference>
<dbReference type="InterPro" id="IPR029016">
    <property type="entry name" value="GAF-like_dom_sf"/>
</dbReference>
<evidence type="ECO:0000313" key="3">
    <source>
        <dbReference type="Proteomes" id="UP001207930"/>
    </source>
</evidence>
<reference evidence="2 3" key="1">
    <citation type="submission" date="2022-10" db="EMBL/GenBank/DDBJ databases">
        <title>Luteolibacter flavescens strain MCCC 1K03193, whole genome shotgun sequencing project.</title>
        <authorList>
            <person name="Zhao G."/>
            <person name="Shen L."/>
        </authorList>
    </citation>
    <scope>NUCLEOTIDE SEQUENCE [LARGE SCALE GENOMIC DNA]</scope>
    <source>
        <strain evidence="2 3">MCCC 1K03193</strain>
    </source>
</reference>
<dbReference type="InterPro" id="IPR003018">
    <property type="entry name" value="GAF"/>
</dbReference>
<dbReference type="Gene3D" id="3.30.450.40">
    <property type="match status" value="1"/>
</dbReference>
<feature type="domain" description="GAF" evidence="1">
    <location>
        <begin position="16"/>
        <end position="141"/>
    </location>
</feature>
<gene>
    <name evidence="2" type="ORF">OKA04_05805</name>
</gene>
<protein>
    <submittedName>
        <fullName evidence="2">GAF domain-containing protein</fullName>
    </submittedName>
</protein>